<feature type="signal peptide" evidence="2">
    <location>
        <begin position="1"/>
        <end position="18"/>
    </location>
</feature>
<organism evidence="3 4">
    <name type="scientific">Lentithecium fluviatile CBS 122367</name>
    <dbReference type="NCBI Taxonomy" id="1168545"/>
    <lineage>
        <taxon>Eukaryota</taxon>
        <taxon>Fungi</taxon>
        <taxon>Dikarya</taxon>
        <taxon>Ascomycota</taxon>
        <taxon>Pezizomycotina</taxon>
        <taxon>Dothideomycetes</taxon>
        <taxon>Pleosporomycetidae</taxon>
        <taxon>Pleosporales</taxon>
        <taxon>Massarineae</taxon>
        <taxon>Lentitheciaceae</taxon>
        <taxon>Lentithecium</taxon>
    </lineage>
</organism>
<protein>
    <recommendedName>
        <fullName evidence="5">Secreted protein</fullName>
    </recommendedName>
</protein>
<dbReference type="AlphaFoldDB" id="A0A6G1IYD2"/>
<feature type="region of interest" description="Disordered" evidence="1">
    <location>
        <begin position="76"/>
        <end position="99"/>
    </location>
</feature>
<evidence type="ECO:0000313" key="3">
    <source>
        <dbReference type="EMBL" id="KAF2682973.1"/>
    </source>
</evidence>
<keyword evidence="4" id="KW-1185">Reference proteome</keyword>
<proteinExistence type="predicted"/>
<sequence>MQNALPWFLWCLGNGVFADRIAGWMTSPIQPMFTVVHHISPQACQDLNYACYSSSGRFLQLSHPLVRIPTEGFVPVQRSSSQDPVSRLKDWPSCVSRTD</sequence>
<gene>
    <name evidence="3" type="ORF">K458DRAFT_49028</name>
</gene>
<accession>A0A6G1IYD2</accession>
<dbReference type="Proteomes" id="UP000799291">
    <property type="component" value="Unassembled WGS sequence"/>
</dbReference>
<feature type="chain" id="PRO_5026068657" description="Secreted protein" evidence="2">
    <location>
        <begin position="19"/>
        <end position="99"/>
    </location>
</feature>
<evidence type="ECO:0000313" key="4">
    <source>
        <dbReference type="Proteomes" id="UP000799291"/>
    </source>
</evidence>
<evidence type="ECO:0008006" key="5">
    <source>
        <dbReference type="Google" id="ProtNLM"/>
    </source>
</evidence>
<reference evidence="3" key="1">
    <citation type="journal article" date="2020" name="Stud. Mycol.">
        <title>101 Dothideomycetes genomes: a test case for predicting lifestyles and emergence of pathogens.</title>
        <authorList>
            <person name="Haridas S."/>
            <person name="Albert R."/>
            <person name="Binder M."/>
            <person name="Bloem J."/>
            <person name="Labutti K."/>
            <person name="Salamov A."/>
            <person name="Andreopoulos B."/>
            <person name="Baker S."/>
            <person name="Barry K."/>
            <person name="Bills G."/>
            <person name="Bluhm B."/>
            <person name="Cannon C."/>
            <person name="Castanera R."/>
            <person name="Culley D."/>
            <person name="Daum C."/>
            <person name="Ezra D."/>
            <person name="Gonzalez J."/>
            <person name="Henrissat B."/>
            <person name="Kuo A."/>
            <person name="Liang C."/>
            <person name="Lipzen A."/>
            <person name="Lutzoni F."/>
            <person name="Magnuson J."/>
            <person name="Mondo S."/>
            <person name="Nolan M."/>
            <person name="Ohm R."/>
            <person name="Pangilinan J."/>
            <person name="Park H.-J."/>
            <person name="Ramirez L."/>
            <person name="Alfaro M."/>
            <person name="Sun H."/>
            <person name="Tritt A."/>
            <person name="Yoshinaga Y."/>
            <person name="Zwiers L.-H."/>
            <person name="Turgeon B."/>
            <person name="Goodwin S."/>
            <person name="Spatafora J."/>
            <person name="Crous P."/>
            <person name="Grigoriev I."/>
        </authorList>
    </citation>
    <scope>NUCLEOTIDE SEQUENCE</scope>
    <source>
        <strain evidence="3">CBS 122367</strain>
    </source>
</reference>
<dbReference type="EMBL" id="MU005585">
    <property type="protein sequence ID" value="KAF2682973.1"/>
    <property type="molecule type" value="Genomic_DNA"/>
</dbReference>
<evidence type="ECO:0000256" key="1">
    <source>
        <dbReference type="SAM" id="MobiDB-lite"/>
    </source>
</evidence>
<keyword evidence="2" id="KW-0732">Signal</keyword>
<evidence type="ECO:0000256" key="2">
    <source>
        <dbReference type="SAM" id="SignalP"/>
    </source>
</evidence>
<name>A0A6G1IYD2_9PLEO</name>